<protein>
    <submittedName>
        <fullName evidence="2">Uncharacterized protein</fullName>
    </submittedName>
</protein>
<evidence type="ECO:0000313" key="3">
    <source>
        <dbReference type="Proteomes" id="UP000318478"/>
    </source>
</evidence>
<dbReference type="EMBL" id="SJPO01000014">
    <property type="protein sequence ID" value="TWT66827.1"/>
    <property type="molecule type" value="Genomic_DNA"/>
</dbReference>
<accession>A0A5C5XUB8</accession>
<dbReference type="OrthoDB" id="10019550at2"/>
<feature type="chain" id="PRO_5022873847" evidence="1">
    <location>
        <begin position="26"/>
        <end position="123"/>
    </location>
</feature>
<proteinExistence type="predicted"/>
<comment type="caution">
    <text evidence="2">The sequence shown here is derived from an EMBL/GenBank/DDBJ whole genome shotgun (WGS) entry which is preliminary data.</text>
</comment>
<evidence type="ECO:0000313" key="2">
    <source>
        <dbReference type="EMBL" id="TWT66827.1"/>
    </source>
</evidence>
<name>A0A5C5XUB8_9BACT</name>
<keyword evidence="1" id="KW-0732">Signal</keyword>
<feature type="signal peptide" evidence="1">
    <location>
        <begin position="1"/>
        <end position="25"/>
    </location>
</feature>
<sequence precursor="true">MTSSLKFAVLLAVIAVGLFAYRSTAGDKSEALSATTAACDCGDDCKCDPCKCGEGETASCCQDGVCAKEGCCASDGCECCTGGTCDCDACECEDGQCDGACAGSCCTKDEAACSGSCCSKEAA</sequence>
<gene>
    <name evidence="2" type="ORF">Pla123a_45250</name>
</gene>
<evidence type="ECO:0000256" key="1">
    <source>
        <dbReference type="SAM" id="SignalP"/>
    </source>
</evidence>
<keyword evidence="3" id="KW-1185">Reference proteome</keyword>
<organism evidence="2 3">
    <name type="scientific">Posidoniimonas polymericola</name>
    <dbReference type="NCBI Taxonomy" id="2528002"/>
    <lineage>
        <taxon>Bacteria</taxon>
        <taxon>Pseudomonadati</taxon>
        <taxon>Planctomycetota</taxon>
        <taxon>Planctomycetia</taxon>
        <taxon>Pirellulales</taxon>
        <taxon>Lacipirellulaceae</taxon>
        <taxon>Posidoniimonas</taxon>
    </lineage>
</organism>
<dbReference type="Proteomes" id="UP000318478">
    <property type="component" value="Unassembled WGS sequence"/>
</dbReference>
<reference evidence="2 3" key="1">
    <citation type="submission" date="2019-02" db="EMBL/GenBank/DDBJ databases">
        <title>Deep-cultivation of Planctomycetes and their phenomic and genomic characterization uncovers novel biology.</title>
        <authorList>
            <person name="Wiegand S."/>
            <person name="Jogler M."/>
            <person name="Boedeker C."/>
            <person name="Pinto D."/>
            <person name="Vollmers J."/>
            <person name="Rivas-Marin E."/>
            <person name="Kohn T."/>
            <person name="Peeters S.H."/>
            <person name="Heuer A."/>
            <person name="Rast P."/>
            <person name="Oberbeckmann S."/>
            <person name="Bunk B."/>
            <person name="Jeske O."/>
            <person name="Meyerdierks A."/>
            <person name="Storesund J.E."/>
            <person name="Kallscheuer N."/>
            <person name="Luecker S."/>
            <person name="Lage O.M."/>
            <person name="Pohl T."/>
            <person name="Merkel B.J."/>
            <person name="Hornburger P."/>
            <person name="Mueller R.-W."/>
            <person name="Bruemmer F."/>
            <person name="Labrenz M."/>
            <person name="Spormann A.M."/>
            <person name="Op Den Camp H."/>
            <person name="Overmann J."/>
            <person name="Amann R."/>
            <person name="Jetten M.S.M."/>
            <person name="Mascher T."/>
            <person name="Medema M.H."/>
            <person name="Devos D.P."/>
            <person name="Kaster A.-K."/>
            <person name="Ovreas L."/>
            <person name="Rohde M."/>
            <person name="Galperin M.Y."/>
            <person name="Jogler C."/>
        </authorList>
    </citation>
    <scope>NUCLEOTIDE SEQUENCE [LARGE SCALE GENOMIC DNA]</scope>
    <source>
        <strain evidence="2 3">Pla123a</strain>
    </source>
</reference>
<dbReference type="AlphaFoldDB" id="A0A5C5XUB8"/>
<dbReference type="RefSeq" id="WP_146591194.1">
    <property type="nucleotide sequence ID" value="NZ_SJPO01000014.1"/>
</dbReference>